<keyword evidence="2" id="KW-1185">Reference proteome</keyword>
<proteinExistence type="predicted"/>
<name>A0ABT8RUZ1_9FLAO</name>
<dbReference type="RefSeq" id="WP_304436679.1">
    <property type="nucleotide sequence ID" value="NZ_JAUKUC010000001.1"/>
</dbReference>
<protein>
    <submittedName>
        <fullName evidence="1">Uncharacterized protein</fullName>
    </submittedName>
</protein>
<comment type="caution">
    <text evidence="1">The sequence shown here is derived from an EMBL/GenBank/DDBJ whole genome shotgun (WGS) entry which is preliminary data.</text>
</comment>
<organism evidence="1 2">
    <name type="scientific">Maribacter confluentis</name>
    <dbReference type="NCBI Taxonomy" id="1656093"/>
    <lineage>
        <taxon>Bacteria</taxon>
        <taxon>Pseudomonadati</taxon>
        <taxon>Bacteroidota</taxon>
        <taxon>Flavobacteriia</taxon>
        <taxon>Flavobacteriales</taxon>
        <taxon>Flavobacteriaceae</taxon>
        <taxon>Maribacter</taxon>
    </lineage>
</organism>
<accession>A0ABT8RUZ1</accession>
<dbReference type="EMBL" id="JAUKUC010000001">
    <property type="protein sequence ID" value="MDO1513901.1"/>
    <property type="molecule type" value="Genomic_DNA"/>
</dbReference>
<dbReference type="Proteomes" id="UP001168579">
    <property type="component" value="Unassembled WGS sequence"/>
</dbReference>
<evidence type="ECO:0000313" key="1">
    <source>
        <dbReference type="EMBL" id="MDO1513901.1"/>
    </source>
</evidence>
<sequence>MKSIRFKQQQQIFRIKSYQKLWQLKPVIHQLNMLTANSLQLSVLGKLNQNLVLKSSQNEQVKTELNQNLKSIFGVKTDFATFNNPEIGTIFITGTIVYHFLQEMYGSKQLGEFPSGPYGILRGLGFTEKIASSCIQDLYNNYFLLILKSYEEELKFVDELLQKN</sequence>
<evidence type="ECO:0000313" key="2">
    <source>
        <dbReference type="Proteomes" id="UP001168579"/>
    </source>
</evidence>
<reference evidence="1" key="1">
    <citation type="journal article" date="2014" name="Int. J. Syst. Evol. Microbiol.">
        <title>Complete genome of a new Firmicutes species belonging to the dominant human colonic microbiota ('Ruminococcus bicirculans') reveals two chromosomes and a selective capacity to utilize plant glucans.</title>
        <authorList>
            <consortium name="NISC Comparative Sequencing Program"/>
            <person name="Wegmann U."/>
            <person name="Louis P."/>
            <person name="Goesmann A."/>
            <person name="Henrissat B."/>
            <person name="Duncan S.H."/>
            <person name="Flint H.J."/>
        </authorList>
    </citation>
    <scope>NUCLEOTIDE SEQUENCE</scope>
    <source>
        <strain evidence="1">CECT 8869</strain>
    </source>
</reference>
<reference evidence="1" key="2">
    <citation type="submission" date="2023-06" db="EMBL/GenBank/DDBJ databases">
        <authorList>
            <person name="Lucena T."/>
            <person name="Sun Q."/>
        </authorList>
    </citation>
    <scope>NUCLEOTIDE SEQUENCE</scope>
    <source>
        <strain evidence="1">CECT 8869</strain>
    </source>
</reference>
<gene>
    <name evidence="1" type="ORF">Q2T41_14665</name>
</gene>